<keyword evidence="10" id="KW-1185">Reference proteome</keyword>
<dbReference type="InterPro" id="IPR003018">
    <property type="entry name" value="GAF"/>
</dbReference>
<comment type="similarity">
    <text evidence="2">Belongs to the autoinducer-2 exporter (AI-2E) (TC 2.A.86) family.</text>
</comment>
<proteinExistence type="inferred from homology"/>
<evidence type="ECO:0000256" key="3">
    <source>
        <dbReference type="ARBA" id="ARBA00022692"/>
    </source>
</evidence>
<feature type="transmembrane region" description="Helical" evidence="7">
    <location>
        <begin position="270"/>
        <end position="288"/>
    </location>
</feature>
<evidence type="ECO:0000256" key="7">
    <source>
        <dbReference type="SAM" id="Phobius"/>
    </source>
</evidence>
<evidence type="ECO:0000313" key="10">
    <source>
        <dbReference type="Proteomes" id="UP000052023"/>
    </source>
</evidence>
<gene>
    <name evidence="9" type="ORF">CQ13_04585</name>
</gene>
<feature type="transmembrane region" description="Helical" evidence="7">
    <location>
        <begin position="45"/>
        <end position="68"/>
    </location>
</feature>
<evidence type="ECO:0000256" key="6">
    <source>
        <dbReference type="SAM" id="MobiDB-lite"/>
    </source>
</evidence>
<dbReference type="AlphaFoldDB" id="A0A0R3N6N8"/>
<keyword evidence="3 7" id="KW-0812">Transmembrane</keyword>
<dbReference type="Pfam" id="PF01594">
    <property type="entry name" value="AI-2E_transport"/>
    <property type="match status" value="1"/>
</dbReference>
<protein>
    <recommendedName>
        <fullName evidence="8">GAF domain-containing protein</fullName>
    </recommendedName>
</protein>
<keyword evidence="4 7" id="KW-1133">Transmembrane helix</keyword>
<dbReference type="Gene3D" id="3.30.450.40">
    <property type="match status" value="1"/>
</dbReference>
<dbReference type="InterPro" id="IPR002549">
    <property type="entry name" value="AI-2E-like"/>
</dbReference>
<accession>A0A0R3N6N8</accession>
<reference evidence="9 10" key="1">
    <citation type="submission" date="2014-03" db="EMBL/GenBank/DDBJ databases">
        <title>Bradyrhizobium valentinum sp. nov., isolated from effective nodules of Lupinus mariae-josephae, a lupine endemic of basic-lime soils in Eastern Spain.</title>
        <authorList>
            <person name="Duran D."/>
            <person name="Rey L."/>
            <person name="Navarro A."/>
            <person name="Busquets A."/>
            <person name="Imperial J."/>
            <person name="Ruiz-Argueso T."/>
        </authorList>
    </citation>
    <scope>NUCLEOTIDE SEQUENCE [LARGE SCALE GENOMIC DNA]</scope>
    <source>
        <strain evidence="9 10">Ro19</strain>
    </source>
</reference>
<evidence type="ECO:0000259" key="8">
    <source>
        <dbReference type="SMART" id="SM00065"/>
    </source>
</evidence>
<evidence type="ECO:0000256" key="4">
    <source>
        <dbReference type="ARBA" id="ARBA00022989"/>
    </source>
</evidence>
<feature type="transmembrane region" description="Helical" evidence="7">
    <location>
        <begin position="243"/>
        <end position="263"/>
    </location>
</feature>
<dbReference type="Proteomes" id="UP000052023">
    <property type="component" value="Unassembled WGS sequence"/>
</dbReference>
<dbReference type="SMART" id="SM00065">
    <property type="entry name" value="GAF"/>
    <property type="match status" value="1"/>
</dbReference>
<dbReference type="InterPro" id="IPR029016">
    <property type="entry name" value="GAF-like_dom_sf"/>
</dbReference>
<feature type="domain" description="GAF" evidence="8">
    <location>
        <begin position="596"/>
        <end position="747"/>
    </location>
</feature>
<name>A0A0R3N6N8_9BRAD</name>
<feature type="region of interest" description="Disordered" evidence="6">
    <location>
        <begin position="736"/>
        <end position="765"/>
    </location>
</feature>
<organism evidence="9 10">
    <name type="scientific">Bradyrhizobium retamae</name>
    <dbReference type="NCBI Taxonomy" id="1300035"/>
    <lineage>
        <taxon>Bacteria</taxon>
        <taxon>Pseudomonadati</taxon>
        <taxon>Pseudomonadota</taxon>
        <taxon>Alphaproteobacteria</taxon>
        <taxon>Hyphomicrobiales</taxon>
        <taxon>Nitrobacteraceae</taxon>
        <taxon>Bradyrhizobium</taxon>
    </lineage>
</organism>
<comment type="subcellular location">
    <subcellularLocation>
        <location evidence="1">Membrane</location>
        <topology evidence="1">Multi-pass membrane protein</topology>
    </subcellularLocation>
</comment>
<evidence type="ECO:0000256" key="2">
    <source>
        <dbReference type="ARBA" id="ARBA00009773"/>
    </source>
</evidence>
<keyword evidence="5 7" id="KW-0472">Membrane</keyword>
<feature type="transmembrane region" description="Helical" evidence="7">
    <location>
        <begin position="300"/>
        <end position="333"/>
    </location>
</feature>
<dbReference type="EMBL" id="LLYA01000112">
    <property type="protein sequence ID" value="KRR27660.1"/>
    <property type="molecule type" value="Genomic_DNA"/>
</dbReference>
<evidence type="ECO:0000256" key="5">
    <source>
        <dbReference type="ARBA" id="ARBA00023136"/>
    </source>
</evidence>
<dbReference type="SUPFAM" id="SSF55781">
    <property type="entry name" value="GAF domain-like"/>
    <property type="match status" value="1"/>
</dbReference>
<dbReference type="PANTHER" id="PTHR43102:SF2">
    <property type="entry name" value="GAF DOMAIN-CONTAINING PROTEIN"/>
    <property type="match status" value="1"/>
</dbReference>
<evidence type="ECO:0000313" key="9">
    <source>
        <dbReference type="EMBL" id="KRR27660.1"/>
    </source>
</evidence>
<dbReference type="GO" id="GO:0016020">
    <property type="term" value="C:membrane"/>
    <property type="evidence" value="ECO:0007669"/>
    <property type="project" value="UniProtKB-SubCell"/>
</dbReference>
<dbReference type="Pfam" id="PF01590">
    <property type="entry name" value="GAF"/>
    <property type="match status" value="1"/>
</dbReference>
<sequence length="765" mass="82199">MSGAVILAALYFGREILIPLAIAFLITFALSPPVTWLARLGLPRLLATSLVMVTVGCALVGLGIILGAQVRSIAVELPAYQSTILTKLADLRQNLKAPGLFDGVLKTVERVQKEVESKDDKPAEGPPPQRVEIVPMPQTPFEQAFAWLVRSAEPLATAGIVLIFVFLGLLDIGNLRDRFLRLLGGNFHRSTDAIQEAGARISRYLLMQLLVNVSYGVPLALGLWIIGVPGAMLWGALGAVMRFVPYVGPLIAAIFPVAIAFAVDNGWSMLLWTVALIVILELISNNIVEPLLYGSSTGLSAISLIAAAILWTALWGPVGLILSTPLTVCLLVLGRNLPQLRFLDTMLGSTPALDIPARIYQRLIANDADEAVEIASTEIEKSSVVSFYDAIGIEVLRLASEEYLQNASAEHRLRLASGMDALLDDLKEQYPSSLSSEATPTVLCIGGKWEIDALAGEMLAHALAFEGIAATSQPPASVNADYLAKLDLKGADLVCLSYFTSNPAIPARHACRRLRRRWPTLRIVLALWNAPAELLTDESLETLKADAVVTSIEEAVRRIHRIVDPEEAKAAQRASVPDNDAARVDALKATGVLDGNKRDALDALAKRAAEVFDTSVAVITTIDKDREYFVGQSGKLPDAITDDAGALLPMDREHAICNYVVADDETLVVSDIERDPRFADNQTIEQWDMRFYAGAPLRAADGLVIGALCILDSEPRTLKESDVALLETMAADVVATMTTSDAEEEASVESAPAASSGTAGQKVPP</sequence>
<feature type="transmembrane region" description="Helical" evidence="7">
    <location>
        <begin position="16"/>
        <end position="38"/>
    </location>
</feature>
<dbReference type="PANTHER" id="PTHR43102">
    <property type="entry name" value="SLR1143 PROTEIN"/>
    <property type="match status" value="1"/>
</dbReference>
<feature type="transmembrane region" description="Helical" evidence="7">
    <location>
        <begin position="209"/>
        <end position="237"/>
    </location>
</feature>
<evidence type="ECO:0000256" key="1">
    <source>
        <dbReference type="ARBA" id="ARBA00004141"/>
    </source>
</evidence>
<comment type="caution">
    <text evidence="9">The sequence shown here is derived from an EMBL/GenBank/DDBJ whole genome shotgun (WGS) entry which is preliminary data.</text>
</comment>
<feature type="transmembrane region" description="Helical" evidence="7">
    <location>
        <begin position="155"/>
        <end position="173"/>
    </location>
</feature>